<dbReference type="PANTHER" id="PTHR11556">
    <property type="entry name" value="FRUCTOSE-1,6-BISPHOSPHATASE-RELATED"/>
    <property type="match status" value="1"/>
</dbReference>
<dbReference type="GO" id="GO:0042132">
    <property type="term" value="F:fructose 1,6-bisphosphate 1-phosphatase activity"/>
    <property type="evidence" value="ECO:0007669"/>
    <property type="project" value="UniProtKB-UniRule"/>
</dbReference>
<sequence length="299" mass="32788">MKLNEFLTSKNVDSGLAELVELLAEQAQTIKRGFLGHTEDVAGTINIYGEEQLVLDKWADEVIVSSLQKSKLAHWITSEEQPEVIEIENAKHNFGITLDPLDGSSLIPVNLTVGTIIGIYPGEVLHPGKNMISAMYFLYGPLTTLTISIAGGVHDFVLDKNNEYILQKENLTIPDGKIYASGALRKDWLPEHITYVNQLEEEGYKLRYSGSFVADVHQILHKGGIFSYPAYKGKESGKLRLLVEANPLGKIVTDAGGAISNGKENILDVMPTAISNRTPIYIGGKKEIGQIEDIVKKAA</sequence>
<dbReference type="InterPro" id="IPR023079">
    <property type="entry name" value="SBPase"/>
</dbReference>
<reference evidence="12" key="1">
    <citation type="submission" date="2020-10" db="EMBL/GenBank/DDBJ databases">
        <authorList>
            <person name="Hahn C.J."/>
            <person name="Laso-Perez R."/>
            <person name="Vulcano F."/>
            <person name="Vaziourakis K.-M."/>
            <person name="Stokke R."/>
            <person name="Steen I.H."/>
            <person name="Teske A."/>
            <person name="Boetius A."/>
            <person name="Liebeke M."/>
            <person name="Amann R."/>
            <person name="Knittel K."/>
        </authorList>
    </citation>
    <scope>NUCLEOTIDE SEQUENCE</scope>
    <source>
        <strain evidence="12">Gfbio:e3339647-f889-4370-9287-4fb5cb688e4c:AG392M11_GoMArc1</strain>
    </source>
</reference>
<comment type="caution">
    <text evidence="12">The sequence shown here is derived from an EMBL/GenBank/DDBJ whole genome shotgun (WGS) entry which is preliminary data.</text>
</comment>
<feature type="binding site" evidence="9">
    <location>
        <position position="102"/>
    </location>
    <ligand>
        <name>Mg(2+)</name>
        <dbReference type="ChEBI" id="CHEBI:18420"/>
        <label>2</label>
    </ligand>
</feature>
<gene>
    <name evidence="9 12" type="primary">fbp</name>
    <name evidence="12" type="ORF">DIAAKJNI_00128</name>
</gene>
<dbReference type="HAMAP" id="MF_01855">
    <property type="entry name" value="FBPase_class1"/>
    <property type="match status" value="1"/>
</dbReference>
<keyword evidence="6 9" id="KW-0460">Magnesium</keyword>
<dbReference type="InterPro" id="IPR028343">
    <property type="entry name" value="FBPtase"/>
</dbReference>
<dbReference type="Proteomes" id="UP000639006">
    <property type="component" value="Unassembled WGS sequence"/>
</dbReference>
<evidence type="ECO:0000313" key="12">
    <source>
        <dbReference type="EMBL" id="CAD6491722.1"/>
    </source>
</evidence>
<keyword evidence="7 9" id="KW-0119">Carbohydrate metabolism</keyword>
<feature type="binding site" evidence="9">
    <location>
        <begin position="102"/>
        <end position="105"/>
    </location>
    <ligand>
        <name>substrate</name>
    </ligand>
</feature>
<dbReference type="PIRSF" id="PIRSF500210">
    <property type="entry name" value="FBPtase"/>
    <property type="match status" value="1"/>
</dbReference>
<feature type="binding site" evidence="9">
    <location>
        <position position="99"/>
    </location>
    <ligand>
        <name>Mg(2+)</name>
        <dbReference type="ChEBI" id="CHEBI:18420"/>
        <label>1</label>
    </ligand>
</feature>
<dbReference type="GO" id="GO:0030388">
    <property type="term" value="P:fructose 1,6-bisphosphate metabolic process"/>
    <property type="evidence" value="ECO:0007669"/>
    <property type="project" value="TreeGrafter"/>
</dbReference>
<dbReference type="PIRSF" id="PIRSF000904">
    <property type="entry name" value="FBPtase_SBPase"/>
    <property type="match status" value="1"/>
</dbReference>
<comment type="similarity">
    <text evidence="2 9">Belongs to the FBPase class 1 family.</text>
</comment>
<feature type="binding site" evidence="9">
    <location>
        <position position="238"/>
    </location>
    <ligand>
        <name>substrate</name>
    </ligand>
</feature>
<dbReference type="GO" id="GO:0006000">
    <property type="term" value="P:fructose metabolic process"/>
    <property type="evidence" value="ECO:0007669"/>
    <property type="project" value="TreeGrafter"/>
</dbReference>
<dbReference type="Gene3D" id="3.30.540.10">
    <property type="entry name" value="Fructose-1,6-Bisphosphatase, subunit A, domain 1"/>
    <property type="match status" value="1"/>
</dbReference>
<feature type="binding site" evidence="9">
    <location>
        <position position="101"/>
    </location>
    <ligand>
        <name>Mg(2+)</name>
        <dbReference type="ChEBI" id="CHEBI:18420"/>
        <label>1</label>
    </ligand>
</feature>
<feature type="domain" description="Fructose-1-6-bisphosphatase class 1 C-terminal" evidence="11">
    <location>
        <begin position="175"/>
        <end position="295"/>
    </location>
</feature>
<accession>A0A811T7V3</accession>
<dbReference type="EC" id="3.1.3.11" evidence="9"/>
<evidence type="ECO:0000256" key="6">
    <source>
        <dbReference type="ARBA" id="ARBA00022842"/>
    </source>
</evidence>
<comment type="pathway">
    <text evidence="8">Carbohydrate biosynthesis.</text>
</comment>
<evidence type="ECO:0000259" key="10">
    <source>
        <dbReference type="Pfam" id="PF00316"/>
    </source>
</evidence>
<dbReference type="GO" id="GO:0005829">
    <property type="term" value="C:cytosol"/>
    <property type="evidence" value="ECO:0007669"/>
    <property type="project" value="TreeGrafter"/>
</dbReference>
<comment type="cofactor">
    <cofactor evidence="9">
        <name>Mg(2+)</name>
        <dbReference type="ChEBI" id="CHEBI:18420"/>
    </cofactor>
    <text evidence="9">Binds 2 magnesium ions per subunit.</text>
</comment>
<comment type="caution">
    <text evidence="9">Lacks conserved residue(s) required for the propagation of feature annotation.</text>
</comment>
<dbReference type="InterPro" id="IPR044015">
    <property type="entry name" value="FBPase_C_dom"/>
</dbReference>
<feature type="binding site" evidence="9">
    <location>
        <position position="99"/>
    </location>
    <ligand>
        <name>Mg(2+)</name>
        <dbReference type="ChEBI" id="CHEBI:18420"/>
        <label>2</label>
    </ligand>
</feature>
<dbReference type="GO" id="GO:0006002">
    <property type="term" value="P:fructose 6-phosphate metabolic process"/>
    <property type="evidence" value="ECO:0007669"/>
    <property type="project" value="TreeGrafter"/>
</dbReference>
<comment type="subunit">
    <text evidence="9">Homotetramer.</text>
</comment>
<dbReference type="PANTHER" id="PTHR11556:SF35">
    <property type="entry name" value="SEDOHEPTULOSE-1,7-BISPHOSPHATASE, CHLOROPLASTIC"/>
    <property type="match status" value="1"/>
</dbReference>
<dbReference type="Pfam" id="PF18913">
    <property type="entry name" value="FBPase_C"/>
    <property type="match status" value="1"/>
</dbReference>
<feature type="domain" description="Fructose-1-6-bisphosphatase class I N-terminal" evidence="10">
    <location>
        <begin position="19"/>
        <end position="167"/>
    </location>
</feature>
<evidence type="ECO:0000256" key="8">
    <source>
        <dbReference type="ARBA" id="ARBA00024331"/>
    </source>
</evidence>
<organism evidence="12 13">
    <name type="scientific">Candidatus Argoarchaeum ethanivorans</name>
    <dbReference type="NCBI Taxonomy" id="2608793"/>
    <lineage>
        <taxon>Archaea</taxon>
        <taxon>Methanobacteriati</taxon>
        <taxon>Methanobacteriota</taxon>
        <taxon>Stenosarchaea group</taxon>
        <taxon>Methanomicrobia</taxon>
        <taxon>Methanosarcinales</taxon>
        <taxon>Methanosarcinales incertae sedis</taxon>
        <taxon>GOM Arc I cluster</taxon>
        <taxon>Candidatus Argoarchaeum</taxon>
    </lineage>
</organism>
<feature type="binding site" evidence="9">
    <location>
        <position position="244"/>
    </location>
    <ligand>
        <name>Mg(2+)</name>
        <dbReference type="ChEBI" id="CHEBI:18420"/>
        <label>2</label>
    </ligand>
</feature>
<evidence type="ECO:0000259" key="11">
    <source>
        <dbReference type="Pfam" id="PF18913"/>
    </source>
</evidence>
<dbReference type="SUPFAM" id="SSF56655">
    <property type="entry name" value="Carbohydrate phosphatase"/>
    <property type="match status" value="1"/>
</dbReference>
<evidence type="ECO:0000256" key="9">
    <source>
        <dbReference type="HAMAP-Rule" id="MF_01855"/>
    </source>
</evidence>
<evidence type="ECO:0000256" key="2">
    <source>
        <dbReference type="ARBA" id="ARBA00010941"/>
    </source>
</evidence>
<evidence type="ECO:0000313" key="13">
    <source>
        <dbReference type="Proteomes" id="UP000639006"/>
    </source>
</evidence>
<keyword evidence="3 9" id="KW-0963">Cytoplasm</keyword>
<feature type="binding site" evidence="9">
    <location>
        <position position="208"/>
    </location>
    <ligand>
        <name>substrate</name>
    </ligand>
</feature>
<evidence type="ECO:0000256" key="3">
    <source>
        <dbReference type="ARBA" id="ARBA00022490"/>
    </source>
</evidence>
<dbReference type="InterPro" id="IPR000146">
    <property type="entry name" value="FBPase_class-1"/>
</dbReference>
<feature type="binding site" evidence="9">
    <location>
        <position position="79"/>
    </location>
    <ligand>
        <name>Mg(2+)</name>
        <dbReference type="ChEBI" id="CHEBI:18420"/>
        <label>1</label>
    </ligand>
</feature>
<dbReference type="EMBL" id="CAJHIQ010000005">
    <property type="protein sequence ID" value="CAD6491722.1"/>
    <property type="molecule type" value="Genomic_DNA"/>
</dbReference>
<proteinExistence type="inferred from homology"/>
<dbReference type="GO" id="GO:0006094">
    <property type="term" value="P:gluconeogenesis"/>
    <property type="evidence" value="ECO:0007669"/>
    <property type="project" value="UniProtKB-UniRule"/>
</dbReference>
<keyword evidence="5 9" id="KW-0378">Hydrolase</keyword>
<protein>
    <recommendedName>
        <fullName evidence="9">Fructose-1,6-bisphosphatase class 1</fullName>
        <shortName evidence="9">FBPase class 1</shortName>
        <ecNumber evidence="9">3.1.3.11</ecNumber>
    </recommendedName>
    <alternativeName>
        <fullName evidence="9">D-fructose-1,6-bisphosphate 1-phosphohydrolase class 1</fullName>
    </alternativeName>
</protein>
<evidence type="ECO:0000256" key="1">
    <source>
        <dbReference type="ARBA" id="ARBA00001273"/>
    </source>
</evidence>
<dbReference type="Gene3D" id="3.40.190.80">
    <property type="match status" value="1"/>
</dbReference>
<dbReference type="GO" id="GO:0000287">
    <property type="term" value="F:magnesium ion binding"/>
    <property type="evidence" value="ECO:0007669"/>
    <property type="project" value="UniProtKB-UniRule"/>
</dbReference>
<comment type="catalytic activity">
    <reaction evidence="1 9">
        <text>beta-D-fructose 1,6-bisphosphate + H2O = beta-D-fructose 6-phosphate + phosphate</text>
        <dbReference type="Rhea" id="RHEA:11064"/>
        <dbReference type="ChEBI" id="CHEBI:15377"/>
        <dbReference type="ChEBI" id="CHEBI:32966"/>
        <dbReference type="ChEBI" id="CHEBI:43474"/>
        <dbReference type="ChEBI" id="CHEBI:57634"/>
        <dbReference type="EC" id="3.1.3.11"/>
    </reaction>
</comment>
<evidence type="ECO:0000256" key="4">
    <source>
        <dbReference type="ARBA" id="ARBA00022723"/>
    </source>
</evidence>
<comment type="subcellular location">
    <subcellularLocation>
        <location evidence="9">Cytoplasm</location>
    </subcellularLocation>
</comment>
<dbReference type="AlphaFoldDB" id="A0A811T7V3"/>
<evidence type="ECO:0000256" key="7">
    <source>
        <dbReference type="ARBA" id="ARBA00023277"/>
    </source>
</evidence>
<name>A0A811T7V3_9EURY</name>
<dbReference type="InterPro" id="IPR033391">
    <property type="entry name" value="FBPase_N"/>
</dbReference>
<dbReference type="GO" id="GO:0005986">
    <property type="term" value="P:sucrose biosynthetic process"/>
    <property type="evidence" value="ECO:0007669"/>
    <property type="project" value="TreeGrafter"/>
</dbReference>
<dbReference type="PRINTS" id="PR01958">
    <property type="entry name" value="S17BPHPHTASE"/>
</dbReference>
<dbReference type="Pfam" id="PF00316">
    <property type="entry name" value="FBPase"/>
    <property type="match status" value="1"/>
</dbReference>
<evidence type="ECO:0000256" key="5">
    <source>
        <dbReference type="ARBA" id="ARBA00022801"/>
    </source>
</evidence>
<keyword evidence="4 9" id="KW-0479">Metal-binding</keyword>